<keyword evidence="3" id="KW-1185">Reference proteome</keyword>
<evidence type="ECO:0000256" key="1">
    <source>
        <dbReference type="SAM" id="MobiDB-lite"/>
    </source>
</evidence>
<name>A0ABN9WZG0_9DINO</name>
<feature type="compositionally biased region" description="Basic and acidic residues" evidence="1">
    <location>
        <begin position="62"/>
        <end position="74"/>
    </location>
</feature>
<gene>
    <name evidence="2" type="ORF">PCOR1329_LOCUS72019</name>
</gene>
<comment type="caution">
    <text evidence="2">The sequence shown here is derived from an EMBL/GenBank/DDBJ whole genome shotgun (WGS) entry which is preliminary data.</text>
</comment>
<feature type="compositionally biased region" description="Low complexity" evidence="1">
    <location>
        <begin position="182"/>
        <end position="197"/>
    </location>
</feature>
<evidence type="ECO:0000313" key="2">
    <source>
        <dbReference type="EMBL" id="CAK0892323.1"/>
    </source>
</evidence>
<sequence length="219" mass="23625">LHQALPRSPRRHRLAACHPSTSGEHRRSETKPYVGPDVRAARARLHTKWLCRSGQHRIERRVGAGRTRTEERKQTGGATPRLEQAVLQTSGELPTVKKTARGESPRLGGEQGSGAKVEGGIERRGRRRRSLGNILQRPAGMSAAWRRAQRCSFLSREPRGHVPPPPPPHQPPSDSRPPTAPPCGAAGPAASRGSCCANPPRCAPPGRTAPRRGTASARG</sequence>
<feature type="non-terminal residue" evidence="2">
    <location>
        <position position="1"/>
    </location>
</feature>
<feature type="compositionally biased region" description="Pro residues" evidence="1">
    <location>
        <begin position="161"/>
        <end position="181"/>
    </location>
</feature>
<dbReference type="EMBL" id="CAUYUJ010019597">
    <property type="protein sequence ID" value="CAK0892323.1"/>
    <property type="molecule type" value="Genomic_DNA"/>
</dbReference>
<protein>
    <submittedName>
        <fullName evidence="2">Uncharacterized protein</fullName>
    </submittedName>
</protein>
<evidence type="ECO:0000313" key="3">
    <source>
        <dbReference type="Proteomes" id="UP001189429"/>
    </source>
</evidence>
<organism evidence="2 3">
    <name type="scientific">Prorocentrum cordatum</name>
    <dbReference type="NCBI Taxonomy" id="2364126"/>
    <lineage>
        <taxon>Eukaryota</taxon>
        <taxon>Sar</taxon>
        <taxon>Alveolata</taxon>
        <taxon>Dinophyceae</taxon>
        <taxon>Prorocentrales</taxon>
        <taxon>Prorocentraceae</taxon>
        <taxon>Prorocentrum</taxon>
    </lineage>
</organism>
<feature type="region of interest" description="Disordered" evidence="1">
    <location>
        <begin position="1"/>
        <end position="32"/>
    </location>
</feature>
<dbReference type="Proteomes" id="UP001189429">
    <property type="component" value="Unassembled WGS sequence"/>
</dbReference>
<reference evidence="2" key="1">
    <citation type="submission" date="2023-10" db="EMBL/GenBank/DDBJ databases">
        <authorList>
            <person name="Chen Y."/>
            <person name="Shah S."/>
            <person name="Dougan E. K."/>
            <person name="Thang M."/>
            <person name="Chan C."/>
        </authorList>
    </citation>
    <scope>NUCLEOTIDE SEQUENCE [LARGE SCALE GENOMIC DNA]</scope>
</reference>
<feature type="region of interest" description="Disordered" evidence="1">
    <location>
        <begin position="62"/>
        <end position="219"/>
    </location>
</feature>
<proteinExistence type="predicted"/>
<accession>A0ABN9WZG0</accession>